<sequence length="224" mass="26487">MNIELPKSSSDSENRYHGQVGRQQMRHSNSYNCARNFHEYHEAVKHRFPVPTICTKCQAKLFKSETRGLCCRNGAIVLPKIPVPEELLGLFDDQSEEGRLFRQKIRSYNHVFSFTSMGVRLDENLVNAQQGVYTFRAHRAIYHKIDSLLLNLRTRPRFLQLYIYDTEHKTDNRLLENESLDRNLLEKIKRILDDCNPFVFQFRQQAQRPQLDNYRLVIKEQSAK</sequence>
<comment type="caution">
    <text evidence="2">The sequence shown here is derived from an EMBL/GenBank/DDBJ whole genome shotgun (WGS) entry which is preliminary data.</text>
</comment>
<accession>A0AAV3R754</accession>
<reference evidence="2 3" key="1">
    <citation type="submission" date="2024-01" db="EMBL/GenBank/DDBJ databases">
        <title>The complete chloroplast genome sequence of Lithospermum erythrorhizon: insights into the phylogenetic relationship among Boraginaceae species and the maternal lineages of purple gromwells.</title>
        <authorList>
            <person name="Okada T."/>
            <person name="Watanabe K."/>
        </authorList>
    </citation>
    <scope>NUCLEOTIDE SEQUENCE [LARGE SCALE GENOMIC DNA]</scope>
</reference>
<evidence type="ECO:0000313" key="3">
    <source>
        <dbReference type="Proteomes" id="UP001454036"/>
    </source>
</evidence>
<protein>
    <submittedName>
        <fullName evidence="2">Uncharacterized protein</fullName>
    </submittedName>
</protein>
<keyword evidence="3" id="KW-1185">Reference proteome</keyword>
<dbReference type="AlphaFoldDB" id="A0AAV3R754"/>
<feature type="region of interest" description="Disordered" evidence="1">
    <location>
        <begin position="1"/>
        <end position="23"/>
    </location>
</feature>
<dbReference type="PANTHER" id="PTHR45786">
    <property type="entry name" value="DNA BINDING PROTEIN-LIKE"/>
    <property type="match status" value="1"/>
</dbReference>
<dbReference type="Proteomes" id="UP001454036">
    <property type="component" value="Unassembled WGS sequence"/>
</dbReference>
<organism evidence="2 3">
    <name type="scientific">Lithospermum erythrorhizon</name>
    <name type="common">Purple gromwell</name>
    <name type="synonym">Lithospermum officinale var. erythrorhizon</name>
    <dbReference type="NCBI Taxonomy" id="34254"/>
    <lineage>
        <taxon>Eukaryota</taxon>
        <taxon>Viridiplantae</taxon>
        <taxon>Streptophyta</taxon>
        <taxon>Embryophyta</taxon>
        <taxon>Tracheophyta</taxon>
        <taxon>Spermatophyta</taxon>
        <taxon>Magnoliopsida</taxon>
        <taxon>eudicotyledons</taxon>
        <taxon>Gunneridae</taxon>
        <taxon>Pentapetalae</taxon>
        <taxon>asterids</taxon>
        <taxon>lamiids</taxon>
        <taxon>Boraginales</taxon>
        <taxon>Boraginaceae</taxon>
        <taxon>Boraginoideae</taxon>
        <taxon>Lithospermeae</taxon>
        <taxon>Lithospermum</taxon>
    </lineage>
</organism>
<dbReference type="PANTHER" id="PTHR45786:SF80">
    <property type="entry name" value="HELITRON HELICASE-LIKE DOMAIN-CONTAINING PROTEIN"/>
    <property type="match status" value="1"/>
</dbReference>
<proteinExistence type="predicted"/>
<evidence type="ECO:0000256" key="1">
    <source>
        <dbReference type="SAM" id="MobiDB-lite"/>
    </source>
</evidence>
<dbReference type="EMBL" id="BAABME010024411">
    <property type="protein sequence ID" value="GAA0170172.1"/>
    <property type="molecule type" value="Genomic_DNA"/>
</dbReference>
<gene>
    <name evidence="2" type="ORF">LIER_40909</name>
</gene>
<evidence type="ECO:0000313" key="2">
    <source>
        <dbReference type="EMBL" id="GAA0170172.1"/>
    </source>
</evidence>
<name>A0AAV3R754_LITER</name>